<name>A0A4Q9GKI2_9HYPH</name>
<dbReference type="EMBL" id="SIUB01000001">
    <property type="protein sequence ID" value="TBN54803.1"/>
    <property type="molecule type" value="Genomic_DNA"/>
</dbReference>
<dbReference type="RefSeq" id="WP_131001056.1">
    <property type="nucleotide sequence ID" value="NZ_JBHSZR010000002.1"/>
</dbReference>
<reference evidence="1 2" key="1">
    <citation type="submission" date="2019-02" db="EMBL/GenBank/DDBJ databases">
        <title>Hansschlegelia quercus sp. nov., a novel methylotrophic bacterium from buds of oak (Quercus robur L.).</title>
        <authorList>
            <person name="Agafonova N.V."/>
            <person name="Kaparullina E.N."/>
            <person name="Grouzdev D.S."/>
            <person name="Doronina N.V."/>
        </authorList>
    </citation>
    <scope>NUCLEOTIDE SEQUENCE [LARGE SCALE GENOMIC DNA]</scope>
    <source>
        <strain evidence="1 2">Dub</strain>
    </source>
</reference>
<evidence type="ECO:0008006" key="3">
    <source>
        <dbReference type="Google" id="ProtNLM"/>
    </source>
</evidence>
<dbReference type="PANTHER" id="PTHR13627:SF31">
    <property type="entry name" value="RIBITOL 5-PHOSPHATE TRANSFERASE FKRP"/>
    <property type="match status" value="1"/>
</dbReference>
<comment type="caution">
    <text evidence="1">The sequence shown here is derived from an EMBL/GenBank/DDBJ whole genome shotgun (WGS) entry which is preliminary data.</text>
</comment>
<keyword evidence="2" id="KW-1185">Reference proteome</keyword>
<proteinExistence type="predicted"/>
<dbReference type="AlphaFoldDB" id="A0A4Q9GKI2"/>
<gene>
    <name evidence="1" type="ORF">EYR15_01150</name>
</gene>
<dbReference type="OrthoDB" id="7858913at2"/>
<protein>
    <recommendedName>
        <fullName evidence="3">LicD family protein</fullName>
    </recommendedName>
</protein>
<evidence type="ECO:0000313" key="1">
    <source>
        <dbReference type="EMBL" id="TBN54803.1"/>
    </source>
</evidence>
<dbReference type="Proteomes" id="UP000291613">
    <property type="component" value="Unassembled WGS sequence"/>
</dbReference>
<organism evidence="1 2">
    <name type="scientific">Hansschlegelia quercus</name>
    <dbReference type="NCBI Taxonomy" id="2528245"/>
    <lineage>
        <taxon>Bacteria</taxon>
        <taxon>Pseudomonadati</taxon>
        <taxon>Pseudomonadota</taxon>
        <taxon>Alphaproteobacteria</taxon>
        <taxon>Hyphomicrobiales</taxon>
        <taxon>Methylopilaceae</taxon>
        <taxon>Hansschlegelia</taxon>
    </lineage>
</organism>
<dbReference type="PANTHER" id="PTHR13627">
    <property type="entry name" value="FUKUTIN RELATED PROTEIN"/>
    <property type="match status" value="1"/>
</dbReference>
<sequence>MSHLIEIAVAAGEIDRAFALIDQAVVWLDGAQAPRPTFERRDISTDLDRALADFHAMMAGLGEFFLISGTLLGVMRDGRLLGYDKDIDVGVFDPSVAARAREAALRSFSFSTDFSSNIEGVKVRHRNGVVIDVFTHHVEGGSMWHGGRAHIWVNSVWWRPDEPLFEPVDYQGRRYLAPSDWRLYLAENYGDWQKPKKDYNASLEAPNRRIRDPRLAQLYVRQNLIKWFHRANFRMLTDAFARYESEYGCDGFLREARRVMLADPTAGRTSVSPEANSLNAAQHFDAAL</sequence>
<evidence type="ECO:0000313" key="2">
    <source>
        <dbReference type="Proteomes" id="UP000291613"/>
    </source>
</evidence>
<accession>A0A4Q9GKI2</accession>
<dbReference type="InterPro" id="IPR052613">
    <property type="entry name" value="LicD_transferase"/>
</dbReference>